<evidence type="ECO:0000313" key="1">
    <source>
        <dbReference type="EMBL" id="PHU35191.1"/>
    </source>
</evidence>
<organism evidence="1 2">
    <name type="scientific">Pseudobutyrivibrio ruminis</name>
    <dbReference type="NCBI Taxonomy" id="46206"/>
    <lineage>
        <taxon>Bacteria</taxon>
        <taxon>Bacillati</taxon>
        <taxon>Bacillota</taxon>
        <taxon>Clostridia</taxon>
        <taxon>Lachnospirales</taxon>
        <taxon>Lachnospiraceae</taxon>
        <taxon>Pseudobutyrivibrio</taxon>
    </lineage>
</organism>
<protein>
    <submittedName>
        <fullName evidence="1">Uncharacterized protein</fullName>
    </submittedName>
</protein>
<evidence type="ECO:0000313" key="2">
    <source>
        <dbReference type="Proteomes" id="UP000225889"/>
    </source>
</evidence>
<comment type="caution">
    <text evidence="1">The sequence shown here is derived from an EMBL/GenBank/DDBJ whole genome shotgun (WGS) entry which is preliminary data.</text>
</comment>
<reference evidence="1 2" key="1">
    <citation type="submission" date="2017-10" db="EMBL/GenBank/DDBJ databases">
        <title>Resolving the taxonomy of Roseburia spp., Eubacterium rectale and Agathobacter spp. through phylogenomic analysis.</title>
        <authorList>
            <person name="Sheridan P.O."/>
            <person name="Walker A.W."/>
            <person name="Duncan S.H."/>
            <person name="Scott K.P."/>
            <person name="Toole P.W.O."/>
            <person name="Luis P."/>
            <person name="Flint H.J."/>
        </authorList>
    </citation>
    <scope>NUCLEOTIDE SEQUENCE [LARGE SCALE GENOMIC DNA]</scope>
    <source>
        <strain evidence="1 2">JK626</strain>
    </source>
</reference>
<dbReference type="EMBL" id="PDYF01000011">
    <property type="protein sequence ID" value="PHU35191.1"/>
    <property type="molecule type" value="Genomic_DNA"/>
</dbReference>
<name>A0A2G3DW63_9FIRM</name>
<dbReference type="AlphaFoldDB" id="A0A2G3DW63"/>
<proteinExistence type="predicted"/>
<accession>A0A2G3DW63</accession>
<sequence length="60" mass="6763">MNKRDQLAVENFVSTGMDLETLYSCFQDFPREEIAEIYKSYQGNKQGAGDTSNSMSINCS</sequence>
<dbReference type="Proteomes" id="UP000225889">
    <property type="component" value="Unassembled WGS sequence"/>
</dbReference>
<reference evidence="1 2" key="2">
    <citation type="submission" date="2017-10" db="EMBL/GenBank/DDBJ databases">
        <authorList>
            <person name="Banno H."/>
            <person name="Chua N.-H."/>
        </authorList>
    </citation>
    <scope>NUCLEOTIDE SEQUENCE [LARGE SCALE GENOMIC DNA]</scope>
    <source>
        <strain evidence="1 2">JK626</strain>
    </source>
</reference>
<dbReference type="RefSeq" id="WP_099391938.1">
    <property type="nucleotide sequence ID" value="NZ_PDYF01000011.1"/>
</dbReference>
<gene>
    <name evidence="1" type="ORF">CSX01_07645</name>
</gene>